<gene>
    <name evidence="2" type="ORF">EJ08DRAFT_378008</name>
</gene>
<dbReference type="EMBL" id="MU007065">
    <property type="protein sequence ID" value="KAF2426305.1"/>
    <property type="molecule type" value="Genomic_DNA"/>
</dbReference>
<reference evidence="2" key="1">
    <citation type="journal article" date="2020" name="Stud. Mycol.">
        <title>101 Dothideomycetes genomes: a test case for predicting lifestyles and emergence of pathogens.</title>
        <authorList>
            <person name="Haridas S."/>
            <person name="Albert R."/>
            <person name="Binder M."/>
            <person name="Bloem J."/>
            <person name="Labutti K."/>
            <person name="Salamov A."/>
            <person name="Andreopoulos B."/>
            <person name="Baker S."/>
            <person name="Barry K."/>
            <person name="Bills G."/>
            <person name="Bluhm B."/>
            <person name="Cannon C."/>
            <person name="Castanera R."/>
            <person name="Culley D."/>
            <person name="Daum C."/>
            <person name="Ezra D."/>
            <person name="Gonzalez J."/>
            <person name="Henrissat B."/>
            <person name="Kuo A."/>
            <person name="Liang C."/>
            <person name="Lipzen A."/>
            <person name="Lutzoni F."/>
            <person name="Magnuson J."/>
            <person name="Mondo S."/>
            <person name="Nolan M."/>
            <person name="Ohm R."/>
            <person name="Pangilinan J."/>
            <person name="Park H.-J."/>
            <person name="Ramirez L."/>
            <person name="Alfaro M."/>
            <person name="Sun H."/>
            <person name="Tritt A."/>
            <person name="Yoshinaga Y."/>
            <person name="Zwiers L.-H."/>
            <person name="Turgeon B."/>
            <person name="Goodwin S."/>
            <person name="Spatafora J."/>
            <person name="Crous P."/>
            <person name="Grigoriev I."/>
        </authorList>
    </citation>
    <scope>NUCLEOTIDE SEQUENCE</scope>
    <source>
        <strain evidence="2">CBS 130266</strain>
    </source>
</reference>
<accession>A0A9P4NLC7</accession>
<evidence type="ECO:0000256" key="1">
    <source>
        <dbReference type="SAM" id="MobiDB-lite"/>
    </source>
</evidence>
<evidence type="ECO:0000313" key="2">
    <source>
        <dbReference type="EMBL" id="KAF2426305.1"/>
    </source>
</evidence>
<organism evidence="2 3">
    <name type="scientific">Tothia fuscella</name>
    <dbReference type="NCBI Taxonomy" id="1048955"/>
    <lineage>
        <taxon>Eukaryota</taxon>
        <taxon>Fungi</taxon>
        <taxon>Dikarya</taxon>
        <taxon>Ascomycota</taxon>
        <taxon>Pezizomycotina</taxon>
        <taxon>Dothideomycetes</taxon>
        <taxon>Pleosporomycetidae</taxon>
        <taxon>Venturiales</taxon>
        <taxon>Cylindrosympodiaceae</taxon>
        <taxon>Tothia</taxon>
    </lineage>
</organism>
<dbReference type="AlphaFoldDB" id="A0A9P4NLC7"/>
<evidence type="ECO:0000313" key="3">
    <source>
        <dbReference type="Proteomes" id="UP000800235"/>
    </source>
</evidence>
<feature type="region of interest" description="Disordered" evidence="1">
    <location>
        <begin position="1"/>
        <end position="28"/>
    </location>
</feature>
<name>A0A9P4NLC7_9PEZI</name>
<proteinExistence type="predicted"/>
<keyword evidence="3" id="KW-1185">Reference proteome</keyword>
<protein>
    <submittedName>
        <fullName evidence="2">Uncharacterized protein</fullName>
    </submittedName>
</protein>
<dbReference type="Proteomes" id="UP000800235">
    <property type="component" value="Unassembled WGS sequence"/>
</dbReference>
<sequence>MLSSKYPSPSMNTSQNPQQSTTQPEEETMFRKISQTQVPTRCSRSDILDFGPFLRHKTTQLTQEAALKTAEANNQTSPLLRLPNELLLDIQDACSGSSAALLRQTSRRLRCELGPSPEIHEADEQLDYLLMVTFLEACHNERQSSCCSPRAARVLCSSCKEYHDRSWFMPTELARAPQERVCSSAHSRGNTYTYWLFLQVEMEMATKPWEYWKSSLPVPIPCPNHEIVDSRAQHKEKTGWYDYYHPKTDDNIYVYFTRRITIASMPLLRVPVAFKDRPHYLEDVKECLCPHIPSTTLTWAAVCKYLNFNKGDLAANDEHYLILDLTCPEKGCSMRVFFWRKLRVKVEGLTGRFSLYDFGLQIETLVPRIEGDRVLDRSTWIKKTRWFEEVDDTTGEICRLEWNGGTTGVEEGDEVSDGTLRRLNWIEGSAMNLMCSVFVVALFFNCHKL</sequence>
<comment type="caution">
    <text evidence="2">The sequence shown here is derived from an EMBL/GenBank/DDBJ whole genome shotgun (WGS) entry which is preliminary data.</text>
</comment>
<feature type="compositionally biased region" description="Low complexity" evidence="1">
    <location>
        <begin position="7"/>
        <end position="23"/>
    </location>
</feature>